<comment type="caution">
    <text evidence="5">The sequence shown here is derived from an EMBL/GenBank/DDBJ whole genome shotgun (WGS) entry which is preliminary data.</text>
</comment>
<dbReference type="NCBIfam" id="NF005302">
    <property type="entry name" value="PRK06833.1"/>
    <property type="match status" value="1"/>
</dbReference>
<keyword evidence="2" id="KW-0479">Metal-binding</keyword>
<dbReference type="RefSeq" id="WP_008803376.1">
    <property type="nucleotide sequence ID" value="NZ_KQ235738.1"/>
</dbReference>
<dbReference type="Pfam" id="PF00596">
    <property type="entry name" value="Aldolase_II"/>
    <property type="match status" value="1"/>
</dbReference>
<dbReference type="Gene3D" id="3.40.225.10">
    <property type="entry name" value="Class II aldolase/adducin N-terminal domain"/>
    <property type="match status" value="1"/>
</dbReference>
<evidence type="ECO:0000256" key="3">
    <source>
        <dbReference type="ARBA" id="ARBA00023239"/>
    </source>
</evidence>
<name>A0A0M1VW01_FUSVC</name>
<dbReference type="AlphaFoldDB" id="A0A0M1VW01"/>
<feature type="domain" description="Class II aldolase/adducin N-terminal" evidence="4">
    <location>
        <begin position="8"/>
        <end position="186"/>
    </location>
</feature>
<comment type="pathway">
    <text evidence="1">Carbohydrate degradation.</text>
</comment>
<dbReference type="HOGENOM" id="CLU_006033_3_0_0"/>
<organism evidence="5 6">
    <name type="scientific">Fusobacterium vincentii 4_1_13</name>
    <dbReference type="NCBI Taxonomy" id="469606"/>
    <lineage>
        <taxon>Bacteria</taxon>
        <taxon>Fusobacteriati</taxon>
        <taxon>Fusobacteriota</taxon>
        <taxon>Fusobacteriia</taxon>
        <taxon>Fusobacteriales</taxon>
        <taxon>Fusobacteriaceae</taxon>
        <taxon>Fusobacterium</taxon>
    </lineage>
</organism>
<proteinExistence type="predicted"/>
<protein>
    <submittedName>
        <fullName evidence="5">L-ribulose-5-phosphate 4-epimerase</fullName>
    </submittedName>
</protein>
<evidence type="ECO:0000313" key="5">
    <source>
        <dbReference type="EMBL" id="EEO40840.1"/>
    </source>
</evidence>
<sequence>MLLENERKEIIVYGKKMITDGLTKGTGGNISICNAEQKLMAITPSGIDYFKLTPEDIVIIDVETGKIVDGNRVPSSESDMHRIFYKYRKGVFSVVHTHSKYATAISCTDMEGLPAINYLLAVAGTDVPCAEYATYGTVKLAKNAFKAMKDKKAVLLSNHGMIAVGKNLTEAYNIAENVEFCSELFCISKSIGSPKILDKEEMLNMIERFKDYGKRIEEHEEI</sequence>
<dbReference type="SMART" id="SM01007">
    <property type="entry name" value="Aldolase_II"/>
    <property type="match status" value="1"/>
</dbReference>
<dbReference type="PANTHER" id="PTHR22789:SF0">
    <property type="entry name" value="3-OXO-TETRONATE 4-PHOSPHATE DECARBOXYLASE-RELATED"/>
    <property type="match status" value="1"/>
</dbReference>
<dbReference type="PANTHER" id="PTHR22789">
    <property type="entry name" value="FUCULOSE PHOSPHATE ALDOLASE"/>
    <property type="match status" value="1"/>
</dbReference>
<evidence type="ECO:0000313" key="6">
    <source>
        <dbReference type="Proteomes" id="UP000004925"/>
    </source>
</evidence>
<dbReference type="EMBL" id="ACDE02000024">
    <property type="protein sequence ID" value="EEO40840.1"/>
    <property type="molecule type" value="Genomic_DNA"/>
</dbReference>
<dbReference type="eggNOG" id="COG0235">
    <property type="taxonomic scope" value="Bacteria"/>
</dbReference>
<gene>
    <name evidence="5" type="ORF">FSCG_01553</name>
</gene>
<dbReference type="FunFam" id="3.40.225.10:FF:000005">
    <property type="entry name" value="L-fuculose phosphate aldolase"/>
    <property type="match status" value="1"/>
</dbReference>
<dbReference type="GO" id="GO:0046914">
    <property type="term" value="F:transition metal ion binding"/>
    <property type="evidence" value="ECO:0007669"/>
    <property type="project" value="UniProtKB-ARBA"/>
</dbReference>
<dbReference type="GO" id="GO:0019323">
    <property type="term" value="P:pentose catabolic process"/>
    <property type="evidence" value="ECO:0007669"/>
    <property type="project" value="TreeGrafter"/>
</dbReference>
<reference evidence="5 6" key="1">
    <citation type="submission" date="2011-10" db="EMBL/GenBank/DDBJ databases">
        <title>The Genome Sequence of Fusobacterium sp. 4_1_13.</title>
        <authorList>
            <consortium name="The Broad Institute Genome Sequencing Platform"/>
            <person name="Earl A."/>
            <person name="Ward D."/>
            <person name="Feldgarden M."/>
            <person name="Gevers D."/>
            <person name="Strauss J."/>
            <person name="Ambrose C."/>
            <person name="Allen-Vercoe E."/>
            <person name="Young S.K."/>
            <person name="Zeng Q."/>
            <person name="Gargeya S."/>
            <person name="Fitzgerald M."/>
            <person name="Haas B."/>
            <person name="Abouelleil A."/>
            <person name="Alvarado L."/>
            <person name="Arachchi H.M."/>
            <person name="Berlin A."/>
            <person name="Brown A."/>
            <person name="Chapman S.B."/>
            <person name="Chen Z."/>
            <person name="Dunbar C."/>
            <person name="Freedman E."/>
            <person name="Gearin G."/>
            <person name="Goldberg J."/>
            <person name="Griggs A."/>
            <person name="Gujja S."/>
            <person name="Heiman D."/>
            <person name="Howarth C."/>
            <person name="Larson L."/>
            <person name="Lui A."/>
            <person name="MacDonald P.J."/>
            <person name="Montmayeur A."/>
            <person name="Murphy C."/>
            <person name="Neiman D."/>
            <person name="Pearson M."/>
            <person name="Priest M."/>
            <person name="Roberts A."/>
            <person name="Saif S."/>
            <person name="Shea T."/>
            <person name="Shenoy N."/>
            <person name="Sisk P."/>
            <person name="Stolte C."/>
            <person name="Sykes S."/>
            <person name="Wortman J."/>
            <person name="Nusbaum C."/>
            <person name="Birren B."/>
        </authorList>
    </citation>
    <scope>NUCLEOTIDE SEQUENCE [LARGE SCALE GENOMIC DNA]</scope>
    <source>
        <strain evidence="5 6">4_1_13</strain>
    </source>
</reference>
<accession>A0A0M1VW01</accession>
<dbReference type="InterPro" id="IPR001303">
    <property type="entry name" value="Aldolase_II/adducin_N"/>
</dbReference>
<dbReference type="GO" id="GO:0016832">
    <property type="term" value="F:aldehyde-lyase activity"/>
    <property type="evidence" value="ECO:0007669"/>
    <property type="project" value="UniProtKB-ARBA"/>
</dbReference>
<dbReference type="InterPro" id="IPR050197">
    <property type="entry name" value="Aldolase_class_II_sugar_metab"/>
</dbReference>
<dbReference type="Proteomes" id="UP000004925">
    <property type="component" value="Unassembled WGS sequence"/>
</dbReference>
<evidence type="ECO:0000259" key="4">
    <source>
        <dbReference type="SMART" id="SM01007"/>
    </source>
</evidence>
<dbReference type="InterPro" id="IPR036409">
    <property type="entry name" value="Aldolase_II/adducin_N_sf"/>
</dbReference>
<dbReference type="SUPFAM" id="SSF53639">
    <property type="entry name" value="AraD/HMP-PK domain-like"/>
    <property type="match status" value="1"/>
</dbReference>
<dbReference type="GO" id="GO:0005829">
    <property type="term" value="C:cytosol"/>
    <property type="evidence" value="ECO:0007669"/>
    <property type="project" value="TreeGrafter"/>
</dbReference>
<keyword evidence="3" id="KW-0456">Lyase</keyword>
<evidence type="ECO:0000256" key="1">
    <source>
        <dbReference type="ARBA" id="ARBA00004921"/>
    </source>
</evidence>
<evidence type="ECO:0000256" key="2">
    <source>
        <dbReference type="ARBA" id="ARBA00022723"/>
    </source>
</evidence>